<dbReference type="InterPro" id="IPR015424">
    <property type="entry name" value="PyrdxlP-dep_Trfase"/>
</dbReference>
<keyword evidence="6" id="KW-1185">Reference proteome</keyword>
<evidence type="ECO:0000313" key="5">
    <source>
        <dbReference type="EMBL" id="EAR62311.1"/>
    </source>
</evidence>
<dbReference type="EMBL" id="AAOW01000003">
    <property type="protein sequence ID" value="EAR62311.1"/>
    <property type="molecule type" value="Genomic_DNA"/>
</dbReference>
<feature type="domain" description="Aminotransferase class I/classII large" evidence="4">
    <location>
        <begin position="49"/>
        <end position="323"/>
    </location>
</feature>
<dbReference type="PANTHER" id="PTHR42885:SF1">
    <property type="entry name" value="THREONINE-PHOSPHATE DECARBOXYLASE"/>
    <property type="match status" value="1"/>
</dbReference>
<reference evidence="5 6" key="1">
    <citation type="submission" date="2006-02" db="EMBL/GenBank/DDBJ databases">
        <authorList>
            <person name="Pinhassi J."/>
            <person name="Pedros-Alio C."/>
            <person name="Ferriera S."/>
            <person name="Johnson J."/>
            <person name="Kravitz S."/>
            <person name="Halpern A."/>
            <person name="Remington K."/>
            <person name="Beeson K."/>
            <person name="Tran B."/>
            <person name="Rogers Y.-H."/>
            <person name="Friedman R."/>
            <person name="Venter J.C."/>
        </authorList>
    </citation>
    <scope>NUCLEOTIDE SEQUENCE [LARGE SCALE GENOMIC DNA]</scope>
    <source>
        <strain evidence="5 6">MED92</strain>
    </source>
</reference>
<accession>A0A7U8C7Y8</accession>
<evidence type="ECO:0000256" key="1">
    <source>
        <dbReference type="ARBA" id="ARBA00001933"/>
    </source>
</evidence>
<dbReference type="InterPro" id="IPR004839">
    <property type="entry name" value="Aminotransferase_I/II_large"/>
</dbReference>
<dbReference type="Proteomes" id="UP000002171">
    <property type="component" value="Unassembled WGS sequence"/>
</dbReference>
<keyword evidence="3" id="KW-0032">Aminotransferase</keyword>
<evidence type="ECO:0000313" key="6">
    <source>
        <dbReference type="Proteomes" id="UP000002171"/>
    </source>
</evidence>
<keyword evidence="3" id="KW-0808">Transferase</keyword>
<dbReference type="RefSeq" id="WP_007020621.1">
    <property type="nucleotide sequence ID" value="NZ_CH724125.1"/>
</dbReference>
<dbReference type="CDD" id="cd00609">
    <property type="entry name" value="AAT_like"/>
    <property type="match status" value="1"/>
</dbReference>
<dbReference type="Gene3D" id="3.40.640.10">
    <property type="entry name" value="Type I PLP-dependent aspartate aminotransferase-like (Major domain)"/>
    <property type="match status" value="1"/>
</dbReference>
<proteinExistence type="inferred from homology"/>
<comment type="cofactor">
    <cofactor evidence="1 3">
        <name>pyridoxal 5'-phosphate</name>
        <dbReference type="ChEBI" id="CHEBI:597326"/>
    </cofactor>
</comment>
<dbReference type="InterPro" id="IPR004838">
    <property type="entry name" value="NHTrfase_class1_PyrdxlP-BS"/>
</dbReference>
<keyword evidence="2" id="KW-0663">Pyridoxal phosphate</keyword>
<dbReference type="PANTHER" id="PTHR42885">
    <property type="entry name" value="HISTIDINOL-PHOSPHATE AMINOTRANSFERASE-RELATED"/>
    <property type="match status" value="1"/>
</dbReference>
<sequence>MSNLIHGGDLVSAAQRYGIPVEDWLDLSTGINPAAYPVPQIDAALFQRLPYQSQAFSDAVANYYGGEGLACNGTQQAIELLPKLSSERLVGEQITYPVLLPDCGYQEHRYSWQQAGAALKFYCANDHQQAVAQINQQLAKAEPCHLLLINPNNPTGLQFSPEQVFSWAEQMTEGSYLIVDEAFIDLCPEQSLLNDYDRFQQLGNLIVLRSFGKFFGLAGIRLGFVFAEPRLLNRLKTELGAWAVNGPAQAVAIDALNNQCWQQQARQQIAANAEVTQALWQPLFDRVGAELLCSRGLFLSARLESEIAEKIYQFLAERGVLIRLVRGEELGRSVQGISTEQSASICLLRSGLIDATEENQCKKLEMVISELLLTLE</sequence>
<dbReference type="InterPro" id="IPR015421">
    <property type="entry name" value="PyrdxlP-dep_Trfase_major"/>
</dbReference>
<dbReference type="Gene3D" id="3.90.1150.10">
    <property type="entry name" value="Aspartate Aminotransferase, domain 1"/>
    <property type="match status" value="1"/>
</dbReference>
<dbReference type="InterPro" id="IPR015422">
    <property type="entry name" value="PyrdxlP-dep_Trfase_small"/>
</dbReference>
<dbReference type="AlphaFoldDB" id="A0A7U8C7Y8"/>
<protein>
    <recommendedName>
        <fullName evidence="3">Aminotransferase</fullName>
        <ecNumber evidence="3">2.6.1.-</ecNumber>
    </recommendedName>
</protein>
<evidence type="ECO:0000259" key="4">
    <source>
        <dbReference type="Pfam" id="PF00155"/>
    </source>
</evidence>
<comment type="similarity">
    <text evidence="3">Belongs to the class-I pyridoxal-phosphate-dependent aminotransferase family.</text>
</comment>
<name>A0A7U8C7Y8_NEPCE</name>
<evidence type="ECO:0000256" key="3">
    <source>
        <dbReference type="RuleBase" id="RU000481"/>
    </source>
</evidence>
<gene>
    <name evidence="5" type="ORF">MED92_14778</name>
</gene>
<evidence type="ECO:0000256" key="2">
    <source>
        <dbReference type="ARBA" id="ARBA00022898"/>
    </source>
</evidence>
<organism evidence="5 6">
    <name type="scientific">Neptuniibacter caesariensis</name>
    <dbReference type="NCBI Taxonomy" id="207954"/>
    <lineage>
        <taxon>Bacteria</taxon>
        <taxon>Pseudomonadati</taxon>
        <taxon>Pseudomonadota</taxon>
        <taxon>Gammaproteobacteria</taxon>
        <taxon>Oceanospirillales</taxon>
        <taxon>Oceanospirillaceae</taxon>
        <taxon>Neptuniibacter</taxon>
    </lineage>
</organism>
<dbReference type="Pfam" id="PF00155">
    <property type="entry name" value="Aminotran_1_2"/>
    <property type="match status" value="1"/>
</dbReference>
<dbReference type="PROSITE" id="PS00105">
    <property type="entry name" value="AA_TRANSFER_CLASS_1"/>
    <property type="match status" value="1"/>
</dbReference>
<dbReference type="EC" id="2.6.1.-" evidence="3"/>
<dbReference type="SUPFAM" id="SSF53383">
    <property type="entry name" value="PLP-dependent transferases"/>
    <property type="match status" value="1"/>
</dbReference>
<comment type="caution">
    <text evidence="5">The sequence shown here is derived from an EMBL/GenBank/DDBJ whole genome shotgun (WGS) entry which is preliminary data.</text>
</comment>
<dbReference type="GO" id="GO:0030170">
    <property type="term" value="F:pyridoxal phosphate binding"/>
    <property type="evidence" value="ECO:0007669"/>
    <property type="project" value="InterPro"/>
</dbReference>
<dbReference type="OrthoDB" id="9799304at2"/>
<dbReference type="GO" id="GO:0008483">
    <property type="term" value="F:transaminase activity"/>
    <property type="evidence" value="ECO:0007669"/>
    <property type="project" value="UniProtKB-KW"/>
</dbReference>